<proteinExistence type="predicted"/>
<dbReference type="RefSeq" id="XP_013269854.1">
    <property type="nucleotide sequence ID" value="XM_013414400.1"/>
</dbReference>
<dbReference type="EMBL" id="KN847480">
    <property type="protein sequence ID" value="KIX02718.1"/>
    <property type="molecule type" value="Genomic_DNA"/>
</dbReference>
<feature type="coiled-coil region" evidence="1">
    <location>
        <begin position="47"/>
        <end position="224"/>
    </location>
</feature>
<name>A0A0D2GWW9_9EURO</name>
<organism evidence="2 3">
    <name type="scientific">Rhinocladiella mackenziei CBS 650.93</name>
    <dbReference type="NCBI Taxonomy" id="1442369"/>
    <lineage>
        <taxon>Eukaryota</taxon>
        <taxon>Fungi</taxon>
        <taxon>Dikarya</taxon>
        <taxon>Ascomycota</taxon>
        <taxon>Pezizomycotina</taxon>
        <taxon>Eurotiomycetes</taxon>
        <taxon>Chaetothyriomycetidae</taxon>
        <taxon>Chaetothyriales</taxon>
        <taxon>Herpotrichiellaceae</taxon>
        <taxon>Rhinocladiella</taxon>
    </lineage>
</organism>
<gene>
    <name evidence="2" type="ORF">Z518_08660</name>
</gene>
<keyword evidence="3" id="KW-1185">Reference proteome</keyword>
<reference evidence="2 3" key="1">
    <citation type="submission" date="2015-01" db="EMBL/GenBank/DDBJ databases">
        <title>The Genome Sequence of Rhinocladiella mackenzie CBS 650.93.</title>
        <authorList>
            <consortium name="The Broad Institute Genomics Platform"/>
            <person name="Cuomo C."/>
            <person name="de Hoog S."/>
            <person name="Gorbushina A."/>
            <person name="Stielow B."/>
            <person name="Teixiera M."/>
            <person name="Abouelleil A."/>
            <person name="Chapman S.B."/>
            <person name="Priest M."/>
            <person name="Young S.K."/>
            <person name="Wortman J."/>
            <person name="Nusbaum C."/>
            <person name="Birren B."/>
        </authorList>
    </citation>
    <scope>NUCLEOTIDE SEQUENCE [LARGE SCALE GENOMIC DNA]</scope>
    <source>
        <strain evidence="2 3">CBS 650.93</strain>
    </source>
</reference>
<dbReference type="HOGENOM" id="CLU_776466_0_0_1"/>
<sequence>MNHALERELKQLEDDVIRFKIQEQVCERATAQYAITRNNLAADLKKIKDIALELATAERKYEEHDAEVKQLNERITYLKEWNREICRRERENAGQIEEWQQERDRKFTILRDLEAKLSRDDRECGDLRSKLQEPEEALQVAQMSGGAPVVIKALRAQVNEIVESLSRLERERRVNERSLESCRKEFENLETKIADAHTGQTKEKNDIRNELAKKREDVEEAGALLQESKTDRDDLRSKMDREVSRIMDADSEGYLKMLEDQRKAAAHQRQLKEERLIHKKEEFRISWRKVVDGDDKRRKKAADLFTALRKCNHAPAQQVDQRGYVQTTPKQRLKNLELKLDTIIGDFQQLMNEWPTS</sequence>
<protein>
    <submittedName>
        <fullName evidence="2">Rhinocladiella mackenziei CBS 650.93 unplaced genomic scaffold supercont1.6, whole genome shotgun sequence</fullName>
    </submittedName>
</protein>
<accession>A0A0D2GWW9</accession>
<keyword evidence="1" id="KW-0175">Coiled coil</keyword>
<dbReference type="STRING" id="1442369.A0A0D2GWW9"/>
<evidence type="ECO:0000313" key="3">
    <source>
        <dbReference type="Proteomes" id="UP000053617"/>
    </source>
</evidence>
<evidence type="ECO:0000256" key="1">
    <source>
        <dbReference type="SAM" id="Coils"/>
    </source>
</evidence>
<dbReference type="GeneID" id="25296731"/>
<dbReference type="OrthoDB" id="10529618at2759"/>
<evidence type="ECO:0000313" key="2">
    <source>
        <dbReference type="EMBL" id="KIX02718.1"/>
    </source>
</evidence>
<dbReference type="AlphaFoldDB" id="A0A0D2GWW9"/>
<dbReference type="Proteomes" id="UP000053617">
    <property type="component" value="Unassembled WGS sequence"/>
</dbReference>
<dbReference type="VEuPathDB" id="FungiDB:Z518_08660"/>